<reference evidence="4" key="1">
    <citation type="submission" date="2013-08" db="EMBL/GenBank/DDBJ databases">
        <title>Gene expansion shapes genome architecture in the human pathogen Lichtheimia corymbifera: an evolutionary genomics analysis in the ancient terrestrial Mucorales (Mucoromycotina).</title>
        <authorList>
            <person name="Schwartze V.U."/>
            <person name="Winter S."/>
            <person name="Shelest E."/>
            <person name="Marcet-Houben M."/>
            <person name="Horn F."/>
            <person name="Wehner S."/>
            <person name="Hoffmann K."/>
            <person name="Riege K."/>
            <person name="Sammeth M."/>
            <person name="Nowrousian M."/>
            <person name="Valiante V."/>
            <person name="Linde J."/>
            <person name="Jacobsen I.D."/>
            <person name="Marz M."/>
            <person name="Brakhage A.A."/>
            <person name="Gabaldon T."/>
            <person name="Bocker S."/>
            <person name="Voigt K."/>
        </authorList>
    </citation>
    <scope>NUCLEOTIDE SEQUENCE [LARGE SCALE GENOMIC DNA]</scope>
    <source>
        <strain evidence="4">FSU 9682</strain>
    </source>
</reference>
<feature type="compositionally biased region" description="Low complexity" evidence="2">
    <location>
        <begin position="611"/>
        <end position="633"/>
    </location>
</feature>
<accession>A0A068S5P9</accession>
<evidence type="ECO:0000256" key="2">
    <source>
        <dbReference type="SAM" id="MobiDB-lite"/>
    </source>
</evidence>
<keyword evidence="5" id="KW-1185">Reference proteome</keyword>
<sequence>MARTKQRPRRAASMASMAASTAVMAPRRSQRNRSVTSGPSNNSTMAMPQQQGATVQDQRPLPSLLTASDPSTSPALTTTTLPRLSRRAATEDDADSRFVLNWVQANYQYEPNHNVPRSGMYEDYKAACVRCHQQPVNSATFGKLIRHVFSGITTRRLGTRGESKYHYCGIRRRMGPPPPPASFSLQSPAAILSSSSHDISGQPPPPSSGVNPNIITRSHAGNTTAADMASSSNPAHTRMNIPLAAADDRNDDALSIMSYDRYHYHAQQSSSSFQAPSSAQQQAMYGESGSSGTPSTPLFQLPEFAIHTPSLQNNQTAIEFSRVYEQHCRDILGFIHSNQINNVYTSMVSFYQMLPDRFRNLIDDYPQAIDDIWRWDCSLYDAIMVHLLPNIYTPITFGALKQLRNYTRQLQQYIRYAVDASYPDELYQKKTSVAKIFVSKFKRHLKLSQMAQTTLAVLQHPNNFESMRRDWDAVDFESIMEQATWVCNCNHQEVQDIFQNGIKRLLYSEAGLHDWITWIQGIVERYMSTSSQQAPTRDPHSFVLHAREFIHKWNFYSGLILKDLSLGHAASAGLFRTLRHFIDDMMLYLVEERLARIYRDDGPKHQHQHQPSHQSQTQATASGSSSGTGAPPHTNEDTSSTTAVIQPEPSTVEMEISSNDSP</sequence>
<feature type="compositionally biased region" description="Basic residues" evidence="2">
    <location>
        <begin position="1"/>
        <end position="10"/>
    </location>
</feature>
<dbReference type="VEuPathDB" id="FungiDB:LCOR_08518.1"/>
<evidence type="ECO:0000313" key="5">
    <source>
        <dbReference type="Proteomes" id="UP000027586"/>
    </source>
</evidence>
<dbReference type="PANTHER" id="PTHR12619:SF5">
    <property type="entry name" value="TRANSCRIPTION FACTOR RFX4"/>
    <property type="match status" value="1"/>
</dbReference>
<dbReference type="Pfam" id="PF02257">
    <property type="entry name" value="RFX_DNA_binding"/>
    <property type="match status" value="1"/>
</dbReference>
<name>A0A068S5P9_9FUNG</name>
<feature type="compositionally biased region" description="Polar residues" evidence="2">
    <location>
        <begin position="32"/>
        <end position="57"/>
    </location>
</feature>
<evidence type="ECO:0000313" key="4">
    <source>
        <dbReference type="EMBL" id="CDH57604.1"/>
    </source>
</evidence>
<dbReference type="SUPFAM" id="SSF46785">
    <property type="entry name" value="Winged helix' DNA-binding domain"/>
    <property type="match status" value="1"/>
</dbReference>
<dbReference type="PROSITE" id="PS51526">
    <property type="entry name" value="RFX_DBD"/>
    <property type="match status" value="1"/>
</dbReference>
<feature type="region of interest" description="Disordered" evidence="2">
    <location>
        <begin position="601"/>
        <end position="662"/>
    </location>
</feature>
<dbReference type="InterPro" id="IPR003150">
    <property type="entry name" value="DNA-bd_RFX"/>
</dbReference>
<dbReference type="Gene3D" id="1.10.10.10">
    <property type="entry name" value="Winged helix-like DNA-binding domain superfamily/Winged helix DNA-binding domain"/>
    <property type="match status" value="1"/>
</dbReference>
<feature type="region of interest" description="Disordered" evidence="2">
    <location>
        <begin position="192"/>
        <end position="217"/>
    </location>
</feature>
<dbReference type="InterPro" id="IPR036390">
    <property type="entry name" value="WH_DNA-bd_sf"/>
</dbReference>
<dbReference type="GO" id="GO:0000978">
    <property type="term" value="F:RNA polymerase II cis-regulatory region sequence-specific DNA binding"/>
    <property type="evidence" value="ECO:0007669"/>
    <property type="project" value="TreeGrafter"/>
</dbReference>
<feature type="region of interest" description="Disordered" evidence="2">
    <location>
        <begin position="1"/>
        <end position="90"/>
    </location>
</feature>
<feature type="domain" description="RFX-type winged-helix" evidence="3">
    <location>
        <begin position="99"/>
        <end position="174"/>
    </location>
</feature>
<dbReference type="EMBL" id="CBTN010000047">
    <property type="protein sequence ID" value="CDH57604.1"/>
    <property type="molecule type" value="Genomic_DNA"/>
</dbReference>
<dbReference type="OrthoDB" id="10056949at2759"/>
<dbReference type="STRING" id="1263082.A0A068S5P9"/>
<feature type="region of interest" description="Disordered" evidence="2">
    <location>
        <begin position="268"/>
        <end position="293"/>
    </location>
</feature>
<feature type="compositionally biased region" description="Low complexity" evidence="2">
    <location>
        <begin position="70"/>
        <end position="83"/>
    </location>
</feature>
<protein>
    <submittedName>
        <fullName evidence="4">Transcription factor rfx3</fullName>
    </submittedName>
</protein>
<feature type="compositionally biased region" description="Low complexity" evidence="2">
    <location>
        <begin position="11"/>
        <end position="25"/>
    </location>
</feature>
<dbReference type="Proteomes" id="UP000027586">
    <property type="component" value="Unassembled WGS sequence"/>
</dbReference>
<organism evidence="4 5">
    <name type="scientific">Lichtheimia corymbifera JMRC:FSU:9682</name>
    <dbReference type="NCBI Taxonomy" id="1263082"/>
    <lineage>
        <taxon>Eukaryota</taxon>
        <taxon>Fungi</taxon>
        <taxon>Fungi incertae sedis</taxon>
        <taxon>Mucoromycota</taxon>
        <taxon>Mucoromycotina</taxon>
        <taxon>Mucoromycetes</taxon>
        <taxon>Mucorales</taxon>
        <taxon>Lichtheimiaceae</taxon>
        <taxon>Lichtheimia</taxon>
    </lineage>
</organism>
<dbReference type="PANTHER" id="PTHR12619">
    <property type="entry name" value="RFX TRANSCRIPTION FACTOR FAMILY"/>
    <property type="match status" value="1"/>
</dbReference>
<keyword evidence="1" id="KW-0238">DNA-binding</keyword>
<dbReference type="GO" id="GO:0000981">
    <property type="term" value="F:DNA-binding transcription factor activity, RNA polymerase II-specific"/>
    <property type="evidence" value="ECO:0007669"/>
    <property type="project" value="TreeGrafter"/>
</dbReference>
<feature type="compositionally biased region" description="Polar residues" evidence="2">
    <location>
        <begin position="208"/>
        <end position="217"/>
    </location>
</feature>
<dbReference type="InterPro" id="IPR057321">
    <property type="entry name" value="RFX1-4/6/8-like_BCD"/>
</dbReference>
<dbReference type="AlphaFoldDB" id="A0A068S5P9"/>
<dbReference type="InterPro" id="IPR039779">
    <property type="entry name" value="RFX-like"/>
</dbReference>
<dbReference type="Pfam" id="PF25340">
    <property type="entry name" value="BCD_RFX"/>
    <property type="match status" value="1"/>
</dbReference>
<proteinExistence type="predicted"/>
<comment type="caution">
    <text evidence="4">The sequence shown here is derived from an EMBL/GenBank/DDBJ whole genome shotgun (WGS) entry which is preliminary data.</text>
</comment>
<evidence type="ECO:0000256" key="1">
    <source>
        <dbReference type="ARBA" id="ARBA00023125"/>
    </source>
</evidence>
<dbReference type="InterPro" id="IPR036388">
    <property type="entry name" value="WH-like_DNA-bd_sf"/>
</dbReference>
<evidence type="ECO:0000259" key="3">
    <source>
        <dbReference type="PROSITE" id="PS51526"/>
    </source>
</evidence>
<gene>
    <name evidence="4" type="ORF">LCOR_08518.1</name>
</gene>
<dbReference type="FunFam" id="1.10.10.10:FF:000422">
    <property type="entry name" value="DNA-binding protein RFX7"/>
    <property type="match status" value="1"/>
</dbReference>